<dbReference type="PANTHER" id="PTHR31001:SF84">
    <property type="entry name" value="FUNGAL SPECIFIC TRANSCRIPTION FACTOR"/>
    <property type="match status" value="1"/>
</dbReference>
<evidence type="ECO:0000256" key="1">
    <source>
        <dbReference type="ARBA" id="ARBA00004123"/>
    </source>
</evidence>
<gene>
    <name evidence="5" type="ORF">THITE_2120847</name>
</gene>
<proteinExistence type="predicted"/>
<reference evidence="5 6" key="1">
    <citation type="journal article" date="2011" name="Nat. Biotechnol.">
        <title>Comparative genomic analysis of the thermophilic biomass-degrading fungi Myceliophthora thermophila and Thielavia terrestris.</title>
        <authorList>
            <person name="Berka R.M."/>
            <person name="Grigoriev I.V."/>
            <person name="Otillar R."/>
            <person name="Salamov A."/>
            <person name="Grimwood J."/>
            <person name="Reid I."/>
            <person name="Ishmael N."/>
            <person name="John T."/>
            <person name="Darmond C."/>
            <person name="Moisan M.-C."/>
            <person name="Henrissat B."/>
            <person name="Coutinho P.M."/>
            <person name="Lombard V."/>
            <person name="Natvig D.O."/>
            <person name="Lindquist E."/>
            <person name="Schmutz J."/>
            <person name="Lucas S."/>
            <person name="Harris P."/>
            <person name="Powlowski J."/>
            <person name="Bellemare A."/>
            <person name="Taylor D."/>
            <person name="Butler G."/>
            <person name="de Vries R.P."/>
            <person name="Allijn I.E."/>
            <person name="van den Brink J."/>
            <person name="Ushinsky S."/>
            <person name="Storms R."/>
            <person name="Powell A.J."/>
            <person name="Paulsen I.T."/>
            <person name="Elbourne L.D.H."/>
            <person name="Baker S.E."/>
            <person name="Magnuson J."/>
            <person name="LaBoissiere S."/>
            <person name="Clutterbuck A.J."/>
            <person name="Martinez D."/>
            <person name="Wogulis M."/>
            <person name="de Leon A.L."/>
            <person name="Rey M.W."/>
            <person name="Tsang A."/>
        </authorList>
    </citation>
    <scope>NUCLEOTIDE SEQUENCE [LARGE SCALE GENOMIC DNA]</scope>
    <source>
        <strain evidence="6">ATCC 38088 / NRRL 8126</strain>
    </source>
</reference>
<dbReference type="InterPro" id="IPR050613">
    <property type="entry name" value="Sec_Metabolite_Reg"/>
</dbReference>
<evidence type="ECO:0000313" key="5">
    <source>
        <dbReference type="EMBL" id="AEO70022.1"/>
    </source>
</evidence>
<feature type="chain" id="PRO_5003437173" description="Transcription factor domain-containing protein" evidence="4">
    <location>
        <begin position="18"/>
        <end position="529"/>
    </location>
</feature>
<dbReference type="OrthoDB" id="5344325at2759"/>
<feature type="compositionally biased region" description="Basic and acidic residues" evidence="3">
    <location>
        <begin position="300"/>
        <end position="318"/>
    </location>
</feature>
<dbReference type="AlphaFoldDB" id="G2RDU1"/>
<dbReference type="KEGG" id="ttt:THITE_2120847"/>
<comment type="subcellular location">
    <subcellularLocation>
        <location evidence="1">Nucleus</location>
    </subcellularLocation>
</comment>
<feature type="compositionally biased region" description="Polar residues" evidence="3">
    <location>
        <begin position="319"/>
        <end position="359"/>
    </location>
</feature>
<dbReference type="GO" id="GO:0005634">
    <property type="term" value="C:nucleus"/>
    <property type="evidence" value="ECO:0007669"/>
    <property type="project" value="UniProtKB-SubCell"/>
</dbReference>
<dbReference type="eggNOG" id="ENOG502S8A9">
    <property type="taxonomic scope" value="Eukaryota"/>
</dbReference>
<dbReference type="PANTHER" id="PTHR31001">
    <property type="entry name" value="UNCHARACTERIZED TRANSCRIPTIONAL REGULATORY PROTEIN"/>
    <property type="match status" value="1"/>
</dbReference>
<name>G2RDU1_THETT</name>
<evidence type="ECO:0000313" key="6">
    <source>
        <dbReference type="Proteomes" id="UP000008181"/>
    </source>
</evidence>
<keyword evidence="6" id="KW-1185">Reference proteome</keyword>
<evidence type="ECO:0008006" key="7">
    <source>
        <dbReference type="Google" id="ProtNLM"/>
    </source>
</evidence>
<evidence type="ECO:0000256" key="3">
    <source>
        <dbReference type="SAM" id="MobiDB-lite"/>
    </source>
</evidence>
<feature type="signal peptide" evidence="4">
    <location>
        <begin position="1"/>
        <end position="17"/>
    </location>
</feature>
<organism evidence="5 6">
    <name type="scientific">Thermothielavioides terrestris (strain ATCC 38088 / NRRL 8126)</name>
    <name type="common">Thielavia terrestris</name>
    <dbReference type="NCBI Taxonomy" id="578455"/>
    <lineage>
        <taxon>Eukaryota</taxon>
        <taxon>Fungi</taxon>
        <taxon>Dikarya</taxon>
        <taxon>Ascomycota</taxon>
        <taxon>Pezizomycotina</taxon>
        <taxon>Sordariomycetes</taxon>
        <taxon>Sordariomycetidae</taxon>
        <taxon>Sordariales</taxon>
        <taxon>Chaetomiaceae</taxon>
        <taxon>Thermothielavioides</taxon>
        <taxon>Thermothielavioides terrestris</taxon>
    </lineage>
</organism>
<dbReference type="CDD" id="cd12148">
    <property type="entry name" value="fungal_TF_MHR"/>
    <property type="match status" value="1"/>
</dbReference>
<keyword evidence="4" id="KW-0732">Signal</keyword>
<keyword evidence="2" id="KW-0539">Nucleus</keyword>
<feature type="region of interest" description="Disordered" evidence="3">
    <location>
        <begin position="260"/>
        <end position="359"/>
    </location>
</feature>
<accession>G2RDU1</accession>
<dbReference type="EMBL" id="CP003013">
    <property type="protein sequence ID" value="AEO70022.1"/>
    <property type="molecule type" value="Genomic_DNA"/>
</dbReference>
<feature type="compositionally biased region" description="Basic and acidic residues" evidence="3">
    <location>
        <begin position="520"/>
        <end position="529"/>
    </location>
</feature>
<sequence length="529" mass="57981">MRRRMWVILYLWDFALSSMLSRPLLINHADCTVEMPTLTLENNPQRPNQPSPFRHMNLHCQLCIDMAAQLGRASDSSADKAQVAWRMKEVVDKWLANLPAEYALDAPDTRWDDEYEWVTFQRRYLHLIGYMGSFSQLRPFLTRNSSKPMSRLELSLRAAGVQACLGLMDVSWTLFENLVSIGAKFHYAIFCIFDSATVMCSAILQDEARNLPQRETVLEGIRKALRMLAEASSESKTTTALYRILKGLLVKLPLSPEEQGAIRMPKRSKDGSITPLSEDSPATAFSMNPLASRALSETSHAPRSEQHRSVSADSERVSTLDSSNLPPRSDTSMSSPDHSRSINAQASAGAQPWQGSILQPSTVGTVGDCLPSTNPLAPIVPIRPQNIGTAESFVPAVSAISTAGIMTSESFEPAPGFGQMAGLGPVHAIPLSQADWQPAHVPINGLGSGMLMHQSANLEAFGNNAPSILENWDWQGLGLGHPMSWGESYTDVNDPGRTRDHHAGIFGVFTGPGMSNNGRESLDADDRNR</sequence>
<protein>
    <recommendedName>
        <fullName evidence="7">Transcription factor domain-containing protein</fullName>
    </recommendedName>
</protein>
<dbReference type="GeneID" id="11519648"/>
<dbReference type="Proteomes" id="UP000008181">
    <property type="component" value="Chromosome 5"/>
</dbReference>
<evidence type="ECO:0000256" key="4">
    <source>
        <dbReference type="SAM" id="SignalP"/>
    </source>
</evidence>
<dbReference type="HOGENOM" id="CLU_571323_0_0_1"/>
<feature type="region of interest" description="Disordered" evidence="3">
    <location>
        <begin position="509"/>
        <end position="529"/>
    </location>
</feature>
<evidence type="ECO:0000256" key="2">
    <source>
        <dbReference type="ARBA" id="ARBA00023242"/>
    </source>
</evidence>
<dbReference type="RefSeq" id="XP_003656358.1">
    <property type="nucleotide sequence ID" value="XM_003656310.1"/>
</dbReference>